<evidence type="ECO:0000259" key="1">
    <source>
        <dbReference type="PROSITE" id="PS50112"/>
    </source>
</evidence>
<dbReference type="InterPro" id="IPR035965">
    <property type="entry name" value="PAS-like_dom_sf"/>
</dbReference>
<protein>
    <submittedName>
        <fullName evidence="2">Sensor protein fixL</fullName>
    </submittedName>
</protein>
<accession>A0A0A9Y8U7</accession>
<reference evidence="2" key="1">
    <citation type="journal article" date="2014" name="PLoS ONE">
        <title>Transcriptome-Based Identification of ABC Transporters in the Western Tarnished Plant Bug Lygus hesperus.</title>
        <authorList>
            <person name="Hull J.J."/>
            <person name="Chaney K."/>
            <person name="Geib S.M."/>
            <person name="Fabrick J.A."/>
            <person name="Brent C.S."/>
            <person name="Walsh D."/>
            <person name="Lavine L.C."/>
        </authorList>
    </citation>
    <scope>NUCLEOTIDE SEQUENCE</scope>
</reference>
<sequence>MRLTPLRLPSNGYTVFVAAFELLGDTRRLFMTEELNNISSEMNTDGIIVVNSNVIIVSINNAAASLFGYEPNDLLYKRLSMLLTPDEGVYYERYFSYRSSSNFAERNNLKKMVSGVHSDGSTFTFRMCMSDIPTPSGQTQFVLCVENITPEREAEDAAALCVTLMKISPVPHVLCSKSGNVIRISHAAG</sequence>
<dbReference type="EMBL" id="GBHO01017629">
    <property type="protein sequence ID" value="JAG25975.1"/>
    <property type="molecule type" value="Transcribed_RNA"/>
</dbReference>
<gene>
    <name evidence="2" type="primary">fixL_2</name>
    <name evidence="2" type="ORF">CM83_23680</name>
</gene>
<dbReference type="CDD" id="cd00130">
    <property type="entry name" value="PAS"/>
    <property type="match status" value="1"/>
</dbReference>
<dbReference type="Pfam" id="PF13426">
    <property type="entry name" value="PAS_9"/>
    <property type="match status" value="1"/>
</dbReference>
<dbReference type="Gene3D" id="3.30.450.20">
    <property type="entry name" value="PAS domain"/>
    <property type="match status" value="1"/>
</dbReference>
<organism evidence="2">
    <name type="scientific">Lygus hesperus</name>
    <name type="common">Western plant bug</name>
    <dbReference type="NCBI Taxonomy" id="30085"/>
    <lineage>
        <taxon>Eukaryota</taxon>
        <taxon>Metazoa</taxon>
        <taxon>Ecdysozoa</taxon>
        <taxon>Arthropoda</taxon>
        <taxon>Hexapoda</taxon>
        <taxon>Insecta</taxon>
        <taxon>Pterygota</taxon>
        <taxon>Neoptera</taxon>
        <taxon>Paraneoptera</taxon>
        <taxon>Hemiptera</taxon>
        <taxon>Heteroptera</taxon>
        <taxon>Panheteroptera</taxon>
        <taxon>Cimicomorpha</taxon>
        <taxon>Miridae</taxon>
        <taxon>Mirini</taxon>
        <taxon>Lygus</taxon>
    </lineage>
</organism>
<dbReference type="PROSITE" id="PS50112">
    <property type="entry name" value="PAS"/>
    <property type="match status" value="1"/>
</dbReference>
<dbReference type="SUPFAM" id="SSF55785">
    <property type="entry name" value="PYP-like sensor domain (PAS domain)"/>
    <property type="match status" value="1"/>
</dbReference>
<dbReference type="NCBIfam" id="TIGR00229">
    <property type="entry name" value="sensory_box"/>
    <property type="match status" value="1"/>
</dbReference>
<proteinExistence type="predicted"/>
<feature type="domain" description="PAS" evidence="1">
    <location>
        <begin position="41"/>
        <end position="87"/>
    </location>
</feature>
<dbReference type="InterPro" id="IPR000014">
    <property type="entry name" value="PAS"/>
</dbReference>
<name>A0A0A9Y8U7_LYGHE</name>
<evidence type="ECO:0000313" key="2">
    <source>
        <dbReference type="EMBL" id="JAG25975.1"/>
    </source>
</evidence>
<reference evidence="2" key="2">
    <citation type="submission" date="2014-07" db="EMBL/GenBank/DDBJ databases">
        <authorList>
            <person name="Hull J."/>
        </authorList>
    </citation>
    <scope>NUCLEOTIDE SEQUENCE</scope>
</reference>
<dbReference type="AlphaFoldDB" id="A0A0A9Y8U7"/>